<dbReference type="EMBL" id="BGZK01001854">
    <property type="protein sequence ID" value="GBP87364.1"/>
    <property type="molecule type" value="Genomic_DNA"/>
</dbReference>
<evidence type="ECO:0000313" key="1">
    <source>
        <dbReference type="EMBL" id="GBP87364.1"/>
    </source>
</evidence>
<reference evidence="1 2" key="1">
    <citation type="journal article" date="2019" name="Commun. Biol.">
        <title>The bagworm genome reveals a unique fibroin gene that provides high tensile strength.</title>
        <authorList>
            <person name="Kono N."/>
            <person name="Nakamura H."/>
            <person name="Ohtoshi R."/>
            <person name="Tomita M."/>
            <person name="Numata K."/>
            <person name="Arakawa K."/>
        </authorList>
    </citation>
    <scope>NUCLEOTIDE SEQUENCE [LARGE SCALE GENOMIC DNA]</scope>
</reference>
<comment type="caution">
    <text evidence="1">The sequence shown here is derived from an EMBL/GenBank/DDBJ whole genome shotgun (WGS) entry which is preliminary data.</text>
</comment>
<name>A0A4C1ZJS2_EUMVA</name>
<evidence type="ECO:0000313" key="2">
    <source>
        <dbReference type="Proteomes" id="UP000299102"/>
    </source>
</evidence>
<gene>
    <name evidence="1" type="ORF">EVAR_103493_1</name>
</gene>
<organism evidence="1 2">
    <name type="scientific">Eumeta variegata</name>
    <name type="common">Bagworm moth</name>
    <name type="synonym">Eumeta japonica</name>
    <dbReference type="NCBI Taxonomy" id="151549"/>
    <lineage>
        <taxon>Eukaryota</taxon>
        <taxon>Metazoa</taxon>
        <taxon>Ecdysozoa</taxon>
        <taxon>Arthropoda</taxon>
        <taxon>Hexapoda</taxon>
        <taxon>Insecta</taxon>
        <taxon>Pterygota</taxon>
        <taxon>Neoptera</taxon>
        <taxon>Endopterygota</taxon>
        <taxon>Lepidoptera</taxon>
        <taxon>Glossata</taxon>
        <taxon>Ditrysia</taxon>
        <taxon>Tineoidea</taxon>
        <taxon>Psychidae</taxon>
        <taxon>Oiketicinae</taxon>
        <taxon>Eumeta</taxon>
    </lineage>
</organism>
<dbReference type="Proteomes" id="UP000299102">
    <property type="component" value="Unassembled WGS sequence"/>
</dbReference>
<dbReference type="AlphaFoldDB" id="A0A4C1ZJS2"/>
<keyword evidence="2" id="KW-1185">Reference proteome</keyword>
<accession>A0A4C1ZJS2</accession>
<proteinExistence type="predicted"/>
<sequence>MRAPSVGKQQNRALSKIAPVQRGGGCGATGARPATTGAITFMALSRFAFEPFCASRARRTHNAIGRANINRYGPYQISRYIFNGLVPDISFRVSDNSSDLVVHVRGEWAVLPPRRTGTRVVAGRHAFDSRLG</sequence>
<protein>
    <submittedName>
        <fullName evidence="1">Uncharacterized protein</fullName>
    </submittedName>
</protein>